<dbReference type="Gene3D" id="1.10.10.10">
    <property type="entry name" value="Winged helix-like DNA-binding domain superfamily/Winged helix DNA-binding domain"/>
    <property type="match status" value="1"/>
</dbReference>
<dbReference type="Gene3D" id="1.25.40.10">
    <property type="entry name" value="Tetratricopeptide repeat domain"/>
    <property type="match status" value="1"/>
</dbReference>
<dbReference type="GO" id="GO:0003677">
    <property type="term" value="F:DNA binding"/>
    <property type="evidence" value="ECO:0007669"/>
    <property type="project" value="UniProtKB-KW"/>
</dbReference>
<keyword evidence="1" id="KW-0805">Transcription regulation</keyword>
<dbReference type="PROSITE" id="PS50043">
    <property type="entry name" value="HTH_LUXR_2"/>
    <property type="match status" value="1"/>
</dbReference>
<evidence type="ECO:0000256" key="2">
    <source>
        <dbReference type="ARBA" id="ARBA00023125"/>
    </source>
</evidence>
<dbReference type="InterPro" id="IPR027417">
    <property type="entry name" value="P-loop_NTPase"/>
</dbReference>
<evidence type="ECO:0000256" key="1">
    <source>
        <dbReference type="ARBA" id="ARBA00023015"/>
    </source>
</evidence>
<sequence length="865" mass="91856">MVGRAEELGLINAAVTGADGYRGVVIAGAAGVGKSRLARRALADVHPGRWESRWARATASARALPLGAFAEWTGDGTADTMSVVHGVIDHLSAHPAGARTVIGVDDAHLLDDLSACVMLQLVQRRLAPVVVTVRTGEPVPDAVSALWKDGHLQRIELQPLSEQETGDLVATVLGGSLDPMSTRRLWGVTRGNTLYLRHLVEQELARGRLAPSPEAPGLSAGVWVWDGPPTVSPGLADLIGAQLDALPPEVGTVLDVLAVGEPLPEQTVADLTDPEAVEQAHSVGLITVDRGGRYPVRLAHPLYGEARRAQATPLRQRRIQADIAEALGAMKDSDVRDLVRRAVLILESGFTADPVLLTEAATASLSLFDPELAVRLCKAAISDSAGYEAHLILTVALTMLSRGDECEQVLTRLLDQPLTDGQLVDVAYLRLANLLWILNRPEDAESVLREAREMTAPHGALAGGLAIVHAFKGRPIDAVEAAQAALRVPDPPELSQMWALGALLITLGDMGRTSEIAPIAARADDLMTGSPRVSIVRLPFSEFHTRSLRLAGYVHEASAVTTRIYDETADGTGWAQGFPSILLGQADLAAGRLGAARKRLEQRFTSVGIPVGYIPTIWYCSLAQAQAMSGDGTSAAETLCALDTWSRTTVPYLRPEFFLTNAWVSAATGATTQAIALAHRGARSAAEHGQYAQEVMCLHTATRFGDFTTADRLHELAQQVDGPRAPAAALHATALAAGDTVGLLDASRQFEDMGDLLSAMDAAAHAATTHRRHGRNGSALTAATRARRLADACDSARTPALTEALQPSPLTARQREVITLAAQGLSNKQIAEKLTLSVRTVEGHLYRASRKTGLTGRDDLGDTIT</sequence>
<dbReference type="InterPro" id="IPR016032">
    <property type="entry name" value="Sig_transdc_resp-reg_C-effctor"/>
</dbReference>
<dbReference type="Pfam" id="PF13191">
    <property type="entry name" value="AAA_16"/>
    <property type="match status" value="1"/>
</dbReference>
<dbReference type="CDD" id="cd06170">
    <property type="entry name" value="LuxR_C_like"/>
    <property type="match status" value="1"/>
</dbReference>
<evidence type="ECO:0000313" key="6">
    <source>
        <dbReference type="Proteomes" id="UP000183561"/>
    </source>
</evidence>
<dbReference type="SUPFAM" id="SSF46894">
    <property type="entry name" value="C-terminal effector domain of the bipartite response regulators"/>
    <property type="match status" value="1"/>
</dbReference>
<proteinExistence type="predicted"/>
<gene>
    <name evidence="5" type="ORF">SAMN04490239_0101</name>
</gene>
<protein>
    <submittedName>
        <fullName evidence="5">ATP-, maltotriose-and DNA-dependent transcriptional regulator MalT</fullName>
    </submittedName>
</protein>
<dbReference type="Pfam" id="PF00196">
    <property type="entry name" value="GerE"/>
    <property type="match status" value="1"/>
</dbReference>
<dbReference type="InterPro" id="IPR000792">
    <property type="entry name" value="Tscrpt_reg_LuxR_C"/>
</dbReference>
<dbReference type="SUPFAM" id="SSF48452">
    <property type="entry name" value="TPR-like"/>
    <property type="match status" value="1"/>
</dbReference>
<dbReference type="EMBL" id="FNSV01000001">
    <property type="protein sequence ID" value="SEB29504.1"/>
    <property type="molecule type" value="Genomic_DNA"/>
</dbReference>
<dbReference type="PANTHER" id="PTHR44688">
    <property type="entry name" value="DNA-BINDING TRANSCRIPTIONAL ACTIVATOR DEVR_DOSR"/>
    <property type="match status" value="1"/>
</dbReference>
<dbReference type="PANTHER" id="PTHR44688:SF16">
    <property type="entry name" value="DNA-BINDING TRANSCRIPTIONAL ACTIVATOR DEVR_DOSR"/>
    <property type="match status" value="1"/>
</dbReference>
<dbReference type="InterPro" id="IPR041664">
    <property type="entry name" value="AAA_16"/>
</dbReference>
<dbReference type="PRINTS" id="PR00038">
    <property type="entry name" value="HTHLUXR"/>
</dbReference>
<dbReference type="InterPro" id="IPR036388">
    <property type="entry name" value="WH-like_DNA-bd_sf"/>
</dbReference>
<evidence type="ECO:0000313" key="5">
    <source>
        <dbReference type="EMBL" id="SEB29504.1"/>
    </source>
</evidence>
<dbReference type="PROSITE" id="PS00622">
    <property type="entry name" value="HTH_LUXR_1"/>
    <property type="match status" value="1"/>
</dbReference>
<dbReference type="GO" id="GO:0006355">
    <property type="term" value="P:regulation of DNA-templated transcription"/>
    <property type="evidence" value="ECO:0007669"/>
    <property type="project" value="InterPro"/>
</dbReference>
<dbReference type="SUPFAM" id="SSF52540">
    <property type="entry name" value="P-loop containing nucleoside triphosphate hydrolases"/>
    <property type="match status" value="1"/>
</dbReference>
<keyword evidence="3" id="KW-0804">Transcription</keyword>
<reference evidence="6" key="1">
    <citation type="submission" date="2016-10" db="EMBL/GenBank/DDBJ databases">
        <authorList>
            <person name="Varghese N."/>
            <person name="Submissions S."/>
        </authorList>
    </citation>
    <scope>NUCLEOTIDE SEQUENCE [LARGE SCALE GENOMIC DNA]</scope>
    <source>
        <strain evidence="6">DSM 44498</strain>
    </source>
</reference>
<keyword evidence="6" id="KW-1185">Reference proteome</keyword>
<organism evidence="5 6">
    <name type="scientific">Rhodococcus koreensis</name>
    <dbReference type="NCBI Taxonomy" id="99653"/>
    <lineage>
        <taxon>Bacteria</taxon>
        <taxon>Bacillati</taxon>
        <taxon>Actinomycetota</taxon>
        <taxon>Actinomycetes</taxon>
        <taxon>Mycobacteriales</taxon>
        <taxon>Nocardiaceae</taxon>
        <taxon>Rhodococcus</taxon>
    </lineage>
</organism>
<dbReference type="Proteomes" id="UP000183561">
    <property type="component" value="Unassembled WGS sequence"/>
</dbReference>
<dbReference type="SMART" id="SM00421">
    <property type="entry name" value="HTH_LUXR"/>
    <property type="match status" value="1"/>
</dbReference>
<evidence type="ECO:0000259" key="4">
    <source>
        <dbReference type="PROSITE" id="PS50043"/>
    </source>
</evidence>
<feature type="domain" description="HTH luxR-type" evidence="4">
    <location>
        <begin position="803"/>
        <end position="865"/>
    </location>
</feature>
<accession>A0A1H4I5X7</accession>
<dbReference type="InterPro" id="IPR011990">
    <property type="entry name" value="TPR-like_helical_dom_sf"/>
</dbReference>
<evidence type="ECO:0000256" key="3">
    <source>
        <dbReference type="ARBA" id="ARBA00023163"/>
    </source>
</evidence>
<name>A0A1H4I5X7_9NOCA</name>
<dbReference type="AlphaFoldDB" id="A0A1H4I5X7"/>
<keyword evidence="2" id="KW-0238">DNA-binding</keyword>